<dbReference type="EMBL" id="SEKV01000583">
    <property type="protein sequence ID" value="TFY55526.1"/>
    <property type="molecule type" value="Genomic_DNA"/>
</dbReference>
<dbReference type="PANTHER" id="PTHR33096">
    <property type="entry name" value="CXC2 DOMAIN-CONTAINING PROTEIN"/>
    <property type="match status" value="1"/>
</dbReference>
<keyword evidence="1" id="KW-0175">Coiled coil</keyword>
<proteinExistence type="predicted"/>
<dbReference type="Proteomes" id="UP000298390">
    <property type="component" value="Unassembled WGS sequence"/>
</dbReference>
<feature type="coiled-coil region" evidence="1">
    <location>
        <begin position="674"/>
        <end position="701"/>
    </location>
</feature>
<organism evidence="4 5">
    <name type="scientific">Rhodofomes roseus</name>
    <dbReference type="NCBI Taxonomy" id="34475"/>
    <lineage>
        <taxon>Eukaryota</taxon>
        <taxon>Fungi</taxon>
        <taxon>Dikarya</taxon>
        <taxon>Basidiomycota</taxon>
        <taxon>Agaricomycotina</taxon>
        <taxon>Agaricomycetes</taxon>
        <taxon>Polyporales</taxon>
        <taxon>Rhodofomes</taxon>
    </lineage>
</organism>
<sequence length="1025" mass="116834">MAANISQFVTRWTGSLCVTGSFVPDCLTLLSPALHMVKRRRGQDGLQALLVDDDDDDGGASARHKRRPAPSAPPQEVYRRVDYTSSVAHVSARTTYMSVASSAPHEELPAIAPGVANPSRPTLDTVFGDLNLDDPDEYFETMQMEFFHDIADFVDEHVKRKRTAGDNPLREWTPEIDDWLAELIRLEGRCGYSTTSCAQCNSDDSPFRCRDCLDGRMYCQSCILCQHRALPFHRMEQWQADTQYFAKINLKSLGLRIQLGHPPGETCVNPEKAFGDDFVVLDVSGIHCVGLDFCGCAHEQSRTAQLLRARLFPATPTNPKTAATFSLLRQFHLLSIQANVSGFEFHATLARLTDNTGVDPPPDRYPSLMRMMRMWRNLRMLKRAGRGHDAAGVKATAPGECAVVCPACPHPGKNLPDDWKTAPPERQWLYRLFVGIDANFRLKRRAVSSNERDPGLNRGYSYFVEEAGYKAHLERYSDLVQETSSSCHNHDASSIQDGDHVVLVVSYDIACQWSVHFWERMQKYDPQWDRARRQFIFLIPKFHLPAHQASCRENYSFNYAKYVGRTDGEAVERGWSAVNGFSGSTRDMGPGARRDLLDDVFADYNWRKITRLPETILTKVKNVVEQRSRKVLAFEAFDEKMDPERRAAWKTQVETWEATGGASSNPFAITRRPITMASVRLKLAEREAEDINARKKARETDAWPQASLDDLISPYALLSQGLDHEEEQLKAKKANLGSRATDLQKGDVVVARNALHRTIEAWQTAQHLYMPTVAVHRSRDIGQPSPSSFAEDLPLYLPSDVVDMLPVDRKLQEIEWELRVGLAHDALEDVRRLVCARRKLFEVKGRFISGQHHNTRARGVIKRLAPALDKMGWRREVGLQKLEDKDVRHISDPDPEDVDEQTEGTREVSWIWLTKGARSGDDDEDEQEMLRIEWCQTRARAHRFTEEAQLLEEEMRRVLQYYEWQRCWWVERADAWEGQSPEHREGLVAYANRQAHTRASMRALCQKSWDGATEWLSLGAQLEQD</sequence>
<dbReference type="Pfam" id="PF18803">
    <property type="entry name" value="CxC2"/>
    <property type="match status" value="1"/>
</dbReference>
<evidence type="ECO:0000256" key="2">
    <source>
        <dbReference type="SAM" id="MobiDB-lite"/>
    </source>
</evidence>
<dbReference type="Pfam" id="PF18758">
    <property type="entry name" value="KDZ"/>
    <property type="match status" value="2"/>
</dbReference>
<dbReference type="AlphaFoldDB" id="A0A4Y9XZE9"/>
<dbReference type="STRING" id="34475.A0A4Y9XZE9"/>
<name>A0A4Y9XZE9_9APHY</name>
<evidence type="ECO:0000313" key="4">
    <source>
        <dbReference type="EMBL" id="TFY55526.1"/>
    </source>
</evidence>
<dbReference type="PANTHER" id="PTHR33096:SF1">
    <property type="entry name" value="CXC1-LIKE CYSTEINE CLUSTER ASSOCIATED WITH KDZ TRANSPOSASES DOMAIN-CONTAINING PROTEIN"/>
    <property type="match status" value="1"/>
</dbReference>
<evidence type="ECO:0000313" key="5">
    <source>
        <dbReference type="Proteomes" id="UP000298390"/>
    </source>
</evidence>
<dbReference type="CDD" id="cd19757">
    <property type="entry name" value="Bbox1"/>
    <property type="match status" value="1"/>
</dbReference>
<accession>A0A4Y9XZE9</accession>
<dbReference type="InterPro" id="IPR041457">
    <property type="entry name" value="CxC2_KDZ-assoc"/>
</dbReference>
<feature type="region of interest" description="Disordered" evidence="2">
    <location>
        <begin position="50"/>
        <end position="75"/>
    </location>
</feature>
<feature type="domain" description="CxC2-like cysteine cluster KDZ transposase-associated" evidence="3">
    <location>
        <begin position="250"/>
        <end position="357"/>
    </location>
</feature>
<gene>
    <name evidence="4" type="ORF">EVJ58_g8192</name>
</gene>
<evidence type="ECO:0000259" key="3">
    <source>
        <dbReference type="Pfam" id="PF18803"/>
    </source>
</evidence>
<comment type="caution">
    <text evidence="4">The sequence shown here is derived from an EMBL/GenBank/DDBJ whole genome shotgun (WGS) entry which is preliminary data.</text>
</comment>
<dbReference type="InterPro" id="IPR040521">
    <property type="entry name" value="KDZ"/>
</dbReference>
<evidence type="ECO:0000256" key="1">
    <source>
        <dbReference type="SAM" id="Coils"/>
    </source>
</evidence>
<protein>
    <recommendedName>
        <fullName evidence="3">CxC2-like cysteine cluster KDZ transposase-associated domain-containing protein</fullName>
    </recommendedName>
</protein>
<reference evidence="4 5" key="1">
    <citation type="submission" date="2019-01" db="EMBL/GenBank/DDBJ databases">
        <title>Genome sequencing of the rare red list fungi Fomitopsis rosea.</title>
        <authorList>
            <person name="Buettner E."/>
            <person name="Kellner H."/>
        </authorList>
    </citation>
    <scope>NUCLEOTIDE SEQUENCE [LARGE SCALE GENOMIC DNA]</scope>
    <source>
        <strain evidence="4 5">DSM 105464</strain>
    </source>
</reference>